<dbReference type="Proteomes" id="UP000013167">
    <property type="component" value="Unassembled WGS sequence"/>
</dbReference>
<organism evidence="1 2">
    <name type="scientific">Phycicoccus elongatus Lp2</name>
    <dbReference type="NCBI Taxonomy" id="1193181"/>
    <lineage>
        <taxon>Bacteria</taxon>
        <taxon>Bacillati</taxon>
        <taxon>Actinomycetota</taxon>
        <taxon>Actinomycetes</taxon>
        <taxon>Micrococcales</taxon>
        <taxon>Intrasporangiaceae</taxon>
        <taxon>Phycicoccus</taxon>
    </lineage>
</organism>
<dbReference type="PANTHER" id="PTHR40037:SF1">
    <property type="entry name" value="PHOSPHOESTERASE SAOUHSC_00951-RELATED"/>
    <property type="match status" value="1"/>
</dbReference>
<dbReference type="Gene3D" id="3.90.1140.10">
    <property type="entry name" value="Cyclic phosphodiesterase"/>
    <property type="match status" value="1"/>
</dbReference>
<name>N0E4U8_9MICO</name>
<dbReference type="RefSeq" id="WP_010849960.1">
    <property type="nucleotide sequence ID" value="NZ_HF570956.1"/>
</dbReference>
<dbReference type="InterPro" id="IPR050580">
    <property type="entry name" value="2H_phosphoesterase_YjcG-like"/>
</dbReference>
<dbReference type="OrthoDB" id="358773at2"/>
<accession>N0E4U8</accession>
<gene>
    <name evidence="1" type="ORF">BN10_520005</name>
</gene>
<dbReference type="SUPFAM" id="SSF55144">
    <property type="entry name" value="LigT-like"/>
    <property type="match status" value="1"/>
</dbReference>
<dbReference type="HOGENOM" id="CLU_104553_0_0_11"/>
<sequence length="176" mass="19035">MPVVGVAIAIPEPHRAKLSAARHAAGDPMAAVIPPHVTLLPPTVIPGTDLDAFIDHLSSVADSHPAFTMRLAGTGSFRPVSPVVFVQVSEGISSCERLERAIRSGPVERRLEFDYHPHVTIAHHVEDEALDATARSTADFVAEFPVVGFDLFEQGNDDVWRPLRTFSLEGAGRDRS</sequence>
<reference evidence="1 2" key="1">
    <citation type="journal article" date="2013" name="ISME J.">
        <title>A metabolic model for members of the genus Tetrasphaera involved in enhanced biological phosphorus removal.</title>
        <authorList>
            <person name="Kristiansen R."/>
            <person name="Nguyen H.T.T."/>
            <person name="Saunders A.M."/>
            <person name="Nielsen J.L."/>
            <person name="Wimmer R."/>
            <person name="Le V.Q."/>
            <person name="McIlroy S.J."/>
            <person name="Petrovski S."/>
            <person name="Seviour R.J."/>
            <person name="Calteau A."/>
            <person name="Nielsen K.L."/>
            <person name="Nielsen P.H."/>
        </authorList>
    </citation>
    <scope>NUCLEOTIDE SEQUENCE [LARGE SCALE GENOMIC DNA]</scope>
    <source>
        <strain evidence="1 2">Lp2</strain>
    </source>
</reference>
<evidence type="ECO:0000313" key="2">
    <source>
        <dbReference type="Proteomes" id="UP000013167"/>
    </source>
</evidence>
<dbReference type="Pfam" id="PF13563">
    <property type="entry name" value="2_5_RNA_ligase2"/>
    <property type="match status" value="1"/>
</dbReference>
<keyword evidence="2" id="KW-1185">Reference proteome</keyword>
<dbReference type="STRING" id="1193181.BN10_520005"/>
<proteinExistence type="predicted"/>
<dbReference type="InterPro" id="IPR009097">
    <property type="entry name" value="Cyclic_Pdiesterase"/>
</dbReference>
<evidence type="ECO:0000313" key="1">
    <source>
        <dbReference type="EMBL" id="CCH70104.1"/>
    </source>
</evidence>
<protein>
    <submittedName>
        <fullName evidence="1">Putative secreted protein</fullName>
    </submittedName>
</protein>
<dbReference type="eggNOG" id="COG1514">
    <property type="taxonomic scope" value="Bacteria"/>
</dbReference>
<dbReference type="AlphaFoldDB" id="N0E4U8"/>
<dbReference type="EMBL" id="CAIZ01000122">
    <property type="protein sequence ID" value="CCH70104.1"/>
    <property type="molecule type" value="Genomic_DNA"/>
</dbReference>
<comment type="caution">
    <text evidence="1">The sequence shown here is derived from an EMBL/GenBank/DDBJ whole genome shotgun (WGS) entry which is preliminary data.</text>
</comment>
<dbReference type="PANTHER" id="PTHR40037">
    <property type="entry name" value="PHOSPHOESTERASE YJCG-RELATED"/>
    <property type="match status" value="1"/>
</dbReference>